<evidence type="ECO:0000313" key="6">
    <source>
        <dbReference type="EMBL" id="CAH2225151.1"/>
    </source>
</evidence>
<evidence type="ECO:0000256" key="4">
    <source>
        <dbReference type="SAM" id="MobiDB-lite"/>
    </source>
</evidence>
<dbReference type="GO" id="GO:0048010">
    <property type="term" value="P:vascular endothelial growth factor receptor signaling pathway"/>
    <property type="evidence" value="ECO:0007669"/>
    <property type="project" value="InterPro"/>
</dbReference>
<dbReference type="Pfam" id="PF22971">
    <property type="entry name" value="Ig_VEGFR-1-like_5th"/>
    <property type="match status" value="1"/>
</dbReference>
<dbReference type="AlphaFoldDB" id="A0AAD1VME2"/>
<dbReference type="InterPro" id="IPR055229">
    <property type="entry name" value="VEGFR1-3_5th"/>
</dbReference>
<keyword evidence="6" id="KW-0675">Receptor</keyword>
<evidence type="ECO:0000313" key="7">
    <source>
        <dbReference type="Proteomes" id="UP001295444"/>
    </source>
</evidence>
<feature type="domain" description="Ig-like" evidence="5">
    <location>
        <begin position="423"/>
        <end position="551"/>
    </location>
</feature>
<dbReference type="PROSITE" id="PS50835">
    <property type="entry name" value="IG_LIKE"/>
    <property type="match status" value="4"/>
</dbReference>
<dbReference type="GO" id="GO:0005021">
    <property type="term" value="F:vascular endothelial growth factor receptor activity"/>
    <property type="evidence" value="ECO:0007669"/>
    <property type="project" value="InterPro"/>
</dbReference>
<keyword evidence="7" id="KW-1185">Reference proteome</keyword>
<dbReference type="InterPro" id="IPR007110">
    <property type="entry name" value="Ig-like_dom"/>
</dbReference>
<dbReference type="EMBL" id="OW240912">
    <property type="protein sequence ID" value="CAH2225151.1"/>
    <property type="molecule type" value="Genomic_DNA"/>
</dbReference>
<dbReference type="PANTHER" id="PTHR15360:SF5">
    <property type="entry name" value="PLATELET-DERIVED GROWTH FACTOR RECEPTOR-LIKE PROTEIN"/>
    <property type="match status" value="1"/>
</dbReference>
<organism evidence="6 7">
    <name type="scientific">Pelobates cultripes</name>
    <name type="common">Western spadefoot toad</name>
    <dbReference type="NCBI Taxonomy" id="61616"/>
    <lineage>
        <taxon>Eukaryota</taxon>
        <taxon>Metazoa</taxon>
        <taxon>Chordata</taxon>
        <taxon>Craniata</taxon>
        <taxon>Vertebrata</taxon>
        <taxon>Euteleostomi</taxon>
        <taxon>Amphibia</taxon>
        <taxon>Batrachia</taxon>
        <taxon>Anura</taxon>
        <taxon>Pelobatoidea</taxon>
        <taxon>Pelobatidae</taxon>
        <taxon>Pelobates</taxon>
    </lineage>
</organism>
<gene>
    <name evidence="6" type="ORF">PECUL_23A024264</name>
</gene>
<comment type="subunit">
    <text evidence="1">Forms a complex composed of PDGFRL, TNK2 and GRB2.</text>
</comment>
<accession>A0AAD1VME2</accession>
<dbReference type="InterPro" id="IPR003599">
    <property type="entry name" value="Ig_sub"/>
</dbReference>
<name>A0AAD1VME2_PELCU</name>
<dbReference type="InterPro" id="IPR042495">
    <property type="entry name" value="PDGFRL"/>
</dbReference>
<dbReference type="InterPro" id="IPR013783">
    <property type="entry name" value="Ig-like_fold"/>
</dbReference>
<feature type="domain" description="Ig-like" evidence="5">
    <location>
        <begin position="220"/>
        <end position="322"/>
    </location>
</feature>
<dbReference type="InterPro" id="IPR009135">
    <property type="entry name" value="VEGFR1_rcpt"/>
</dbReference>
<dbReference type="PRINTS" id="PR01832">
    <property type="entry name" value="VEGFRECEPTOR"/>
</dbReference>
<dbReference type="InterPro" id="IPR013151">
    <property type="entry name" value="Immunoglobulin_dom"/>
</dbReference>
<dbReference type="Proteomes" id="UP001295444">
    <property type="component" value="Chromosome 01"/>
</dbReference>
<dbReference type="FunFam" id="2.60.40.10:FF:001031">
    <property type="entry name" value="Vascular endothelial growth factor receptor 1"/>
    <property type="match status" value="1"/>
</dbReference>
<dbReference type="SMART" id="SM00409">
    <property type="entry name" value="IG"/>
    <property type="match status" value="6"/>
</dbReference>
<dbReference type="SUPFAM" id="SSF48726">
    <property type="entry name" value="Immunoglobulin"/>
    <property type="match status" value="5"/>
</dbReference>
<dbReference type="GO" id="GO:0005886">
    <property type="term" value="C:plasma membrane"/>
    <property type="evidence" value="ECO:0007669"/>
    <property type="project" value="InterPro"/>
</dbReference>
<feature type="domain" description="Ig-like" evidence="5">
    <location>
        <begin position="554"/>
        <end position="652"/>
    </location>
</feature>
<dbReference type="SMART" id="SM00408">
    <property type="entry name" value="IGc2"/>
    <property type="match status" value="5"/>
</dbReference>
<proteinExistence type="predicted"/>
<dbReference type="Pfam" id="PF00047">
    <property type="entry name" value="ig"/>
    <property type="match status" value="2"/>
</dbReference>
<dbReference type="GO" id="GO:0005524">
    <property type="term" value="F:ATP binding"/>
    <property type="evidence" value="ECO:0007669"/>
    <property type="project" value="InterPro"/>
</dbReference>
<dbReference type="InterPro" id="IPR036179">
    <property type="entry name" value="Ig-like_dom_sf"/>
</dbReference>
<dbReference type="Pfam" id="PF13927">
    <property type="entry name" value="Ig_3"/>
    <property type="match status" value="1"/>
</dbReference>
<evidence type="ECO:0000256" key="1">
    <source>
        <dbReference type="ARBA" id="ARBA00011360"/>
    </source>
</evidence>
<evidence type="ECO:0000256" key="2">
    <source>
        <dbReference type="ARBA" id="ARBA00019671"/>
    </source>
</evidence>
<dbReference type="PANTHER" id="PTHR15360">
    <property type="entry name" value="PLATELET-DERIVED GROWTH FACTOR RECEPTOR LIKE"/>
    <property type="match status" value="1"/>
</dbReference>
<dbReference type="Gene3D" id="2.60.40.10">
    <property type="entry name" value="Immunoglobulins"/>
    <property type="match status" value="6"/>
</dbReference>
<dbReference type="InterPro" id="IPR003598">
    <property type="entry name" value="Ig_sub2"/>
</dbReference>
<protein>
    <recommendedName>
        <fullName evidence="2">Platelet-derived growth factor receptor-like protein</fullName>
    </recommendedName>
</protein>
<evidence type="ECO:0000256" key="3">
    <source>
        <dbReference type="ARBA" id="ARBA00023319"/>
    </source>
</evidence>
<dbReference type="PRINTS" id="PR01833">
    <property type="entry name" value="VEGFRECEPTR1"/>
</dbReference>
<feature type="compositionally biased region" description="Basic residues" evidence="4">
    <location>
        <begin position="661"/>
        <end position="674"/>
    </location>
</feature>
<dbReference type="Pfam" id="PF21339">
    <property type="entry name" value="VEGFR-1-like_Ig-like"/>
    <property type="match status" value="1"/>
</dbReference>
<reference evidence="6" key="1">
    <citation type="submission" date="2022-03" db="EMBL/GenBank/DDBJ databases">
        <authorList>
            <person name="Alioto T."/>
            <person name="Alioto T."/>
            <person name="Gomez Garrido J."/>
        </authorList>
    </citation>
    <scope>NUCLEOTIDE SEQUENCE</scope>
</reference>
<evidence type="ECO:0000259" key="5">
    <source>
        <dbReference type="PROSITE" id="PS50835"/>
    </source>
</evidence>
<feature type="domain" description="Ig-like" evidence="5">
    <location>
        <begin position="327"/>
        <end position="410"/>
    </location>
</feature>
<keyword evidence="3" id="KW-0393">Immunoglobulin domain</keyword>
<sequence>MGSPELKYQTGPHAIRDYSSGSKVTKQNIKEKEIVIQAGQPINITCSGDRNIFWKVPTSLEHNKRLRIAPAVCDGDLKTNCHRELIVNQSNISDTGLYICKSSSSTEKRSRIITSVYIFITEKNSPFVEMNNALPSAVEVIDGKPFVIPCRTTSPNITVTLRKAFSSELIIPDGRNITWDNKRGFIIKKLTQHHDLLKCVVLSDDAKEIDVFYLITKTSTALYSMNLNVSSSIKLLSGSFLSINCMVTTELNGRAELRWDYPGKKYGQLASILKTKMDRSNSTYHRFISTLVIPKVRKIDEGDYQCTATNGHNRVFALTTVHIQKKPSIKAQPRKQGTLEAVAGQRSLKIAVKVKAFPSPEVRWFKDDLLPVDKCARYIVNGYSLIIKDVREEDAGIYTLSLHIKNSNITENVSMRLIVKVKPQIYEKALPYHESHLYPLGSRQSLTCTAYGVPPPTITWMWQPCPHNHAKARCSFRSDGSRISLPVVFGKNVNQTGNRIQNIIQRTQMIEGKNKTVGILILNSSRMSGVYACAATNDVGTERREIPYYVTDVPNGLQISLNKEPSEGEDFILSCTANKYLYTDISWTLIRTAKNRTTHHSISKHRDAITNQYSTTLTALIRNTTHADSGIYSCKAKNIHTGEIVQERREIVIKGENTGQKKPKTLSLKRRKSSVTRERVVSH</sequence>
<feature type="region of interest" description="Disordered" evidence="4">
    <location>
        <begin position="656"/>
        <end position="683"/>
    </location>
</feature>